<dbReference type="EMBL" id="MU003692">
    <property type="protein sequence ID" value="KAF2817665.1"/>
    <property type="molecule type" value="Genomic_DNA"/>
</dbReference>
<dbReference type="InterPro" id="IPR010699">
    <property type="entry name" value="DUF1275"/>
</dbReference>
<feature type="non-terminal residue" evidence="2">
    <location>
        <position position="224"/>
    </location>
</feature>
<reference evidence="4" key="2">
    <citation type="submission" date="2020-04" db="EMBL/GenBank/DDBJ databases">
        <authorList>
            <consortium name="NCBI Genome Project"/>
        </authorList>
    </citation>
    <scope>NUCLEOTIDE SEQUENCE</scope>
    <source>
        <strain evidence="4">CBS 304.34</strain>
    </source>
</reference>
<feature type="non-terminal residue" evidence="2">
    <location>
        <position position="1"/>
    </location>
</feature>
<keyword evidence="1" id="KW-0812">Transmembrane</keyword>
<dbReference type="PANTHER" id="PTHR37488:SF2">
    <property type="entry name" value="DUF1275 DOMAIN-CONTAINING PROTEIN"/>
    <property type="match status" value="1"/>
</dbReference>
<feature type="transmembrane region" description="Helical" evidence="1">
    <location>
        <begin position="56"/>
        <end position="76"/>
    </location>
</feature>
<dbReference type="AlphaFoldDB" id="A0A6A6ZBI2"/>
<dbReference type="GeneID" id="54455305"/>
<name>A0A6A6ZBI2_9PEZI</name>
<dbReference type="Proteomes" id="UP000504636">
    <property type="component" value="Unplaced"/>
</dbReference>
<accession>A0A6A6ZBI2</accession>
<feature type="transmembrane region" description="Helical" evidence="1">
    <location>
        <begin position="186"/>
        <end position="203"/>
    </location>
</feature>
<evidence type="ECO:0000313" key="3">
    <source>
        <dbReference type="Proteomes" id="UP000504636"/>
    </source>
</evidence>
<feature type="transmembrane region" description="Helical" evidence="1">
    <location>
        <begin position="6"/>
        <end position="24"/>
    </location>
</feature>
<sequence>TIDTHYGYIPLLICCFTTGLLDSVSYNNWSVFVGMQTGNTVLLALSTASLPATQRYAYATTLVSIGSFILGAYSTFVISRRTNSLSRIFIMFSFIVQSGFLILAAVLATAGLVPEDLHGRGVNVSNIRILTALPPLAFQFGIQIATSRILGFNELPTNVLTSAYADVAGDPKLFSLAWNAKRDRRIGSIVLILGGGICGAWMMRKGVNLYVPLWIAAGLKLLLA</sequence>
<reference evidence="2 4" key="1">
    <citation type="journal article" date="2020" name="Stud. Mycol.">
        <title>101 Dothideomycetes genomes: a test case for predicting lifestyles and emergence of pathogens.</title>
        <authorList>
            <person name="Haridas S."/>
            <person name="Albert R."/>
            <person name="Binder M."/>
            <person name="Bloem J."/>
            <person name="Labutti K."/>
            <person name="Salamov A."/>
            <person name="Andreopoulos B."/>
            <person name="Baker S."/>
            <person name="Barry K."/>
            <person name="Bills G."/>
            <person name="Bluhm B."/>
            <person name="Cannon C."/>
            <person name="Castanera R."/>
            <person name="Culley D."/>
            <person name="Daum C."/>
            <person name="Ezra D."/>
            <person name="Gonzalez J."/>
            <person name="Henrissat B."/>
            <person name="Kuo A."/>
            <person name="Liang C."/>
            <person name="Lipzen A."/>
            <person name="Lutzoni F."/>
            <person name="Magnuson J."/>
            <person name="Mondo S."/>
            <person name="Nolan M."/>
            <person name="Ohm R."/>
            <person name="Pangilinan J."/>
            <person name="Park H.-J."/>
            <person name="Ramirez L."/>
            <person name="Alfaro M."/>
            <person name="Sun H."/>
            <person name="Tritt A."/>
            <person name="Yoshinaga Y."/>
            <person name="Zwiers L.-H."/>
            <person name="Turgeon B."/>
            <person name="Goodwin S."/>
            <person name="Spatafora J."/>
            <person name="Crous P."/>
            <person name="Grigoriev I."/>
        </authorList>
    </citation>
    <scope>NUCLEOTIDE SEQUENCE</scope>
    <source>
        <strain evidence="2 4">CBS 304.34</strain>
    </source>
</reference>
<dbReference type="PANTHER" id="PTHR37488">
    <property type="entry name" value="DUF1275 DOMAIN-CONTAINING PROTEIN"/>
    <property type="match status" value="1"/>
</dbReference>
<feature type="transmembrane region" description="Helical" evidence="1">
    <location>
        <begin position="88"/>
        <end position="113"/>
    </location>
</feature>
<dbReference type="RefSeq" id="XP_033584629.1">
    <property type="nucleotide sequence ID" value="XM_033714412.1"/>
</dbReference>
<evidence type="ECO:0000313" key="4">
    <source>
        <dbReference type="RefSeq" id="XP_033584629.1"/>
    </source>
</evidence>
<keyword evidence="1" id="KW-0472">Membrane</keyword>
<reference evidence="4" key="3">
    <citation type="submission" date="2025-04" db="UniProtKB">
        <authorList>
            <consortium name="RefSeq"/>
        </authorList>
    </citation>
    <scope>IDENTIFICATION</scope>
    <source>
        <strain evidence="4">CBS 304.34</strain>
    </source>
</reference>
<proteinExistence type="predicted"/>
<organism evidence="2">
    <name type="scientific">Mytilinidion resinicola</name>
    <dbReference type="NCBI Taxonomy" id="574789"/>
    <lineage>
        <taxon>Eukaryota</taxon>
        <taxon>Fungi</taxon>
        <taxon>Dikarya</taxon>
        <taxon>Ascomycota</taxon>
        <taxon>Pezizomycotina</taxon>
        <taxon>Dothideomycetes</taxon>
        <taxon>Pleosporomycetidae</taxon>
        <taxon>Mytilinidiales</taxon>
        <taxon>Mytilinidiaceae</taxon>
        <taxon>Mytilinidion</taxon>
    </lineage>
</organism>
<evidence type="ECO:0000256" key="1">
    <source>
        <dbReference type="SAM" id="Phobius"/>
    </source>
</evidence>
<keyword evidence="1" id="KW-1133">Transmembrane helix</keyword>
<keyword evidence="3" id="KW-1185">Reference proteome</keyword>
<dbReference type="OrthoDB" id="5288586at2759"/>
<evidence type="ECO:0000313" key="2">
    <source>
        <dbReference type="EMBL" id="KAF2817665.1"/>
    </source>
</evidence>
<protein>
    <submittedName>
        <fullName evidence="2 4">DUF1275 domain protein</fullName>
    </submittedName>
</protein>
<gene>
    <name evidence="2 4" type="ORF">BDZ99DRAFT_343917</name>
</gene>
<dbReference type="Pfam" id="PF06912">
    <property type="entry name" value="DUF1275"/>
    <property type="match status" value="1"/>
</dbReference>